<accession>A0AAX6FEW3</accession>
<reference evidence="1" key="2">
    <citation type="submission" date="2023-04" db="EMBL/GenBank/DDBJ databases">
        <authorList>
            <person name="Bruccoleri R.E."/>
            <person name="Oakeley E.J."/>
            <person name="Faust A.-M."/>
            <person name="Dessus-Babus S."/>
            <person name="Altorfer M."/>
            <person name="Burckhardt D."/>
            <person name="Oertli M."/>
            <person name="Naumann U."/>
            <person name="Petersen F."/>
            <person name="Wong J."/>
        </authorList>
    </citation>
    <scope>NUCLEOTIDE SEQUENCE</scope>
    <source>
        <strain evidence="1">GSM-AAB239-AS_SAM_17_03QT</strain>
        <tissue evidence="1">Leaf</tissue>
    </source>
</reference>
<reference evidence="1" key="1">
    <citation type="journal article" date="2023" name="GigaByte">
        <title>Genome assembly of the bearded iris, Iris pallida Lam.</title>
        <authorList>
            <person name="Bruccoleri R.E."/>
            <person name="Oakeley E.J."/>
            <person name="Faust A.M.E."/>
            <person name="Altorfer M."/>
            <person name="Dessus-Babus S."/>
            <person name="Burckhardt D."/>
            <person name="Oertli M."/>
            <person name="Naumann U."/>
            <person name="Petersen F."/>
            <person name="Wong J."/>
        </authorList>
    </citation>
    <scope>NUCLEOTIDE SEQUENCE</scope>
    <source>
        <strain evidence="1">GSM-AAB239-AS_SAM_17_03QT</strain>
    </source>
</reference>
<proteinExistence type="predicted"/>
<keyword evidence="2" id="KW-1185">Reference proteome</keyword>
<gene>
    <name evidence="1" type="ORF">M6B38_137255</name>
</gene>
<dbReference type="EMBL" id="JANAVB010029592">
    <property type="protein sequence ID" value="KAJ6814886.1"/>
    <property type="molecule type" value="Genomic_DNA"/>
</dbReference>
<sequence length="105" mass="11192">MTRAVVWGVRQRRGEGVTMDVGVIGRFGCPETERPGAVGRERTAALMMVAAREARDRTVDAWGGCCGVNGFSGVVSDGGLAGGQGSRLWQVGKVKAWWRGVREGQ</sequence>
<dbReference type="Proteomes" id="UP001140949">
    <property type="component" value="Unassembled WGS sequence"/>
</dbReference>
<name>A0AAX6FEW3_IRIPA</name>
<comment type="caution">
    <text evidence="1">The sequence shown here is derived from an EMBL/GenBank/DDBJ whole genome shotgun (WGS) entry which is preliminary data.</text>
</comment>
<evidence type="ECO:0000313" key="1">
    <source>
        <dbReference type="EMBL" id="KAJ6814886.1"/>
    </source>
</evidence>
<protein>
    <submittedName>
        <fullName evidence="1">Leucine-rich repeat extensin-like protein 2</fullName>
    </submittedName>
</protein>
<evidence type="ECO:0000313" key="2">
    <source>
        <dbReference type="Proteomes" id="UP001140949"/>
    </source>
</evidence>
<dbReference type="AlphaFoldDB" id="A0AAX6FEW3"/>
<organism evidence="1 2">
    <name type="scientific">Iris pallida</name>
    <name type="common">Sweet iris</name>
    <dbReference type="NCBI Taxonomy" id="29817"/>
    <lineage>
        <taxon>Eukaryota</taxon>
        <taxon>Viridiplantae</taxon>
        <taxon>Streptophyta</taxon>
        <taxon>Embryophyta</taxon>
        <taxon>Tracheophyta</taxon>
        <taxon>Spermatophyta</taxon>
        <taxon>Magnoliopsida</taxon>
        <taxon>Liliopsida</taxon>
        <taxon>Asparagales</taxon>
        <taxon>Iridaceae</taxon>
        <taxon>Iridoideae</taxon>
        <taxon>Irideae</taxon>
        <taxon>Iris</taxon>
    </lineage>
</organism>